<evidence type="ECO:0000313" key="7">
    <source>
        <dbReference type="Proteomes" id="UP000265619"/>
    </source>
</evidence>
<dbReference type="OrthoDB" id="8816280at2"/>
<evidence type="ECO:0000259" key="5">
    <source>
        <dbReference type="PROSITE" id="PS50931"/>
    </source>
</evidence>
<dbReference type="PANTHER" id="PTHR30419">
    <property type="entry name" value="HTH-TYPE TRANSCRIPTIONAL REGULATOR YBHD"/>
    <property type="match status" value="1"/>
</dbReference>
<dbReference type="Pfam" id="PF00126">
    <property type="entry name" value="HTH_1"/>
    <property type="match status" value="1"/>
</dbReference>
<dbReference type="Gene3D" id="1.10.10.10">
    <property type="entry name" value="Winged helix-like DNA-binding domain superfamily/Winged helix DNA-binding domain"/>
    <property type="match status" value="1"/>
</dbReference>
<dbReference type="SUPFAM" id="SSF46785">
    <property type="entry name" value="Winged helix' DNA-binding domain"/>
    <property type="match status" value="1"/>
</dbReference>
<sequence>MASDSPTTLSSAVLHERLLARLRLRHLKLIDALAAHSHLRRAAEAIHISQPAATQMLQEVEGLLDMPLFERHARGMRITEAGRLLALHARMVIDAMQVASDGLAALAAQETRALRIGAIEAAIASVLQPALTTLHAQHPKLRLFIEEGNIERLTTGMRAGALDAVLLRQPARVPDAHRFVPLRSDSVVVIAGIGYPAAQRKRLRLSDLADSRWVLPPTHFAVRQVMEAAWAAEQIVPRPHAIQVLTPQLVRALLSQPDVVVPVPRTVLDQLDRSAVVELPLRMNAPIAPLGILYRTDNAVGPLLLLVDFLVAQAKKKA</sequence>
<dbReference type="RefSeq" id="WP_119555184.1">
    <property type="nucleotide sequence ID" value="NZ_QXMN01000021.1"/>
</dbReference>
<evidence type="ECO:0000313" key="6">
    <source>
        <dbReference type="EMBL" id="RIX78154.1"/>
    </source>
</evidence>
<dbReference type="PRINTS" id="PR00039">
    <property type="entry name" value="HTHLYSR"/>
</dbReference>
<organism evidence="6 7">
    <name type="scientific">Acidovorax cavernicola</name>
    <dbReference type="NCBI Taxonomy" id="1675792"/>
    <lineage>
        <taxon>Bacteria</taxon>
        <taxon>Pseudomonadati</taxon>
        <taxon>Pseudomonadota</taxon>
        <taxon>Betaproteobacteria</taxon>
        <taxon>Burkholderiales</taxon>
        <taxon>Comamonadaceae</taxon>
        <taxon>Acidovorax</taxon>
    </lineage>
</organism>
<dbReference type="AlphaFoldDB" id="A0A9X8D475"/>
<evidence type="ECO:0000256" key="4">
    <source>
        <dbReference type="ARBA" id="ARBA00023163"/>
    </source>
</evidence>
<proteinExistence type="inferred from homology"/>
<dbReference type="Proteomes" id="UP000265619">
    <property type="component" value="Unassembled WGS sequence"/>
</dbReference>
<dbReference type="InterPro" id="IPR036388">
    <property type="entry name" value="WH-like_DNA-bd_sf"/>
</dbReference>
<dbReference type="GO" id="GO:0005829">
    <property type="term" value="C:cytosol"/>
    <property type="evidence" value="ECO:0007669"/>
    <property type="project" value="TreeGrafter"/>
</dbReference>
<accession>A0A9X8D475</accession>
<reference evidence="6 7" key="1">
    <citation type="submission" date="2018-09" db="EMBL/GenBank/DDBJ databases">
        <title>Acidovorax cavernicola nov. sp. isolated from Gruta de las Maravillas (Aracena, Spain).</title>
        <authorList>
            <person name="Jurado V."/>
            <person name="Gutierrez-Patricio S."/>
            <person name="Gonzalez-Pimentel J.L."/>
            <person name="Miller A.Z."/>
            <person name="Laiz L."/>
            <person name="Saiz-Jimenez C."/>
        </authorList>
    </citation>
    <scope>NUCLEOTIDE SEQUENCE [LARGE SCALE GENOMIC DNA]</scope>
    <source>
        <strain evidence="6 7">1011MAR4D40.2</strain>
    </source>
</reference>
<dbReference type="SUPFAM" id="SSF53850">
    <property type="entry name" value="Periplasmic binding protein-like II"/>
    <property type="match status" value="1"/>
</dbReference>
<dbReference type="InterPro" id="IPR000847">
    <property type="entry name" value="LysR_HTH_N"/>
</dbReference>
<dbReference type="InterPro" id="IPR050950">
    <property type="entry name" value="HTH-type_LysR_regulators"/>
</dbReference>
<keyword evidence="3" id="KW-0238">DNA-binding</keyword>
<feature type="domain" description="HTH lysR-type" evidence="5">
    <location>
        <begin position="22"/>
        <end position="79"/>
    </location>
</feature>
<dbReference type="PANTHER" id="PTHR30419:SF8">
    <property type="entry name" value="NITROGEN ASSIMILATION TRANSCRIPTIONAL ACTIVATOR-RELATED"/>
    <property type="match status" value="1"/>
</dbReference>
<evidence type="ECO:0000256" key="1">
    <source>
        <dbReference type="ARBA" id="ARBA00009437"/>
    </source>
</evidence>
<evidence type="ECO:0000256" key="3">
    <source>
        <dbReference type="ARBA" id="ARBA00023125"/>
    </source>
</evidence>
<comment type="similarity">
    <text evidence="1">Belongs to the LysR transcriptional regulatory family.</text>
</comment>
<dbReference type="InterPro" id="IPR036390">
    <property type="entry name" value="WH_DNA-bd_sf"/>
</dbReference>
<dbReference type="EMBL" id="QXMN01000021">
    <property type="protein sequence ID" value="RIX78154.1"/>
    <property type="molecule type" value="Genomic_DNA"/>
</dbReference>
<keyword evidence="7" id="KW-1185">Reference proteome</keyword>
<dbReference type="GO" id="GO:0003700">
    <property type="term" value="F:DNA-binding transcription factor activity"/>
    <property type="evidence" value="ECO:0007669"/>
    <property type="project" value="InterPro"/>
</dbReference>
<name>A0A9X8D475_9BURK</name>
<keyword evidence="2" id="KW-0805">Transcription regulation</keyword>
<protein>
    <submittedName>
        <fullName evidence="6">LysR family transcriptional regulator</fullName>
    </submittedName>
</protein>
<comment type="caution">
    <text evidence="6">The sequence shown here is derived from an EMBL/GenBank/DDBJ whole genome shotgun (WGS) entry which is preliminary data.</text>
</comment>
<dbReference type="PROSITE" id="PS50931">
    <property type="entry name" value="HTH_LYSR"/>
    <property type="match status" value="1"/>
</dbReference>
<gene>
    <name evidence="6" type="ORF">D3H34_17405</name>
</gene>
<dbReference type="Gene3D" id="3.40.190.10">
    <property type="entry name" value="Periplasmic binding protein-like II"/>
    <property type="match status" value="2"/>
</dbReference>
<dbReference type="InterPro" id="IPR005119">
    <property type="entry name" value="LysR_subst-bd"/>
</dbReference>
<keyword evidence="4" id="KW-0804">Transcription</keyword>
<dbReference type="Pfam" id="PF03466">
    <property type="entry name" value="LysR_substrate"/>
    <property type="match status" value="1"/>
</dbReference>
<dbReference type="GO" id="GO:0003677">
    <property type="term" value="F:DNA binding"/>
    <property type="evidence" value="ECO:0007669"/>
    <property type="project" value="UniProtKB-KW"/>
</dbReference>
<evidence type="ECO:0000256" key="2">
    <source>
        <dbReference type="ARBA" id="ARBA00023015"/>
    </source>
</evidence>